<accession>A0A8S1JFV3</accession>
<proteinExistence type="predicted"/>
<evidence type="ECO:0000313" key="5">
    <source>
        <dbReference type="Proteomes" id="UP000708148"/>
    </source>
</evidence>
<evidence type="ECO:0000259" key="3">
    <source>
        <dbReference type="PROSITE" id="PS51140"/>
    </source>
</evidence>
<feature type="region of interest" description="Disordered" evidence="2">
    <location>
        <begin position="104"/>
        <end position="136"/>
    </location>
</feature>
<keyword evidence="5" id="KW-1185">Reference proteome</keyword>
<dbReference type="EMBL" id="CAJHUC010003119">
    <property type="protein sequence ID" value="CAD7705403.1"/>
    <property type="molecule type" value="Genomic_DNA"/>
</dbReference>
<dbReference type="InterPro" id="IPR003892">
    <property type="entry name" value="CUE"/>
</dbReference>
<dbReference type="PROSITE" id="PS51140">
    <property type="entry name" value="CUE"/>
    <property type="match status" value="1"/>
</dbReference>
<dbReference type="PANTHER" id="PTHR31245">
    <property type="entry name" value="UBIQUITIN SYSTEM COMPONENT CUE PROTEIN"/>
    <property type="match status" value="1"/>
</dbReference>
<evidence type="ECO:0000256" key="1">
    <source>
        <dbReference type="SAM" id="Coils"/>
    </source>
</evidence>
<gene>
    <name evidence="4" type="ORF">OSTQU699_LOCUS10757</name>
</gene>
<dbReference type="SMART" id="SM00546">
    <property type="entry name" value="CUE"/>
    <property type="match status" value="1"/>
</dbReference>
<comment type="caution">
    <text evidence="4">The sequence shown here is derived from an EMBL/GenBank/DDBJ whole genome shotgun (WGS) entry which is preliminary data.</text>
</comment>
<dbReference type="Pfam" id="PF02845">
    <property type="entry name" value="CUE"/>
    <property type="match status" value="1"/>
</dbReference>
<dbReference type="SUPFAM" id="SSF46934">
    <property type="entry name" value="UBA-like"/>
    <property type="match status" value="1"/>
</dbReference>
<dbReference type="OrthoDB" id="568004at2759"/>
<name>A0A8S1JFV3_9CHLO</name>
<evidence type="ECO:0000313" key="4">
    <source>
        <dbReference type="EMBL" id="CAD7705403.1"/>
    </source>
</evidence>
<sequence length="270" mass="29604">MSVAFGSALSGRKRLFEDRGGEERLAPAPGFGLCKRARQLQPLCRLPEEDGPIGGSHARQSALLKLGGMFPDVDEKIIERVLDNNGDNIEAAIAQLHQLRLSSSNPAEQQPVAHQQHLGQSTDSGPQCGPSNGSGDRLWPSWLDPFLKQFYESGEPAEAQARVARVLEEFENAIMAKCKNESEELAALNAELDKVKKGNAILSKAVSVQHSRLQELGTKDQEIQRMRDMLAQYQDRLRSLELSNYSLTMHLQRATGPPFGPNNGGPPDVC</sequence>
<dbReference type="AlphaFoldDB" id="A0A8S1JFV3"/>
<feature type="domain" description="CUE" evidence="3">
    <location>
        <begin position="58"/>
        <end position="101"/>
    </location>
</feature>
<dbReference type="InterPro" id="IPR009060">
    <property type="entry name" value="UBA-like_sf"/>
</dbReference>
<dbReference type="Gene3D" id="1.10.8.10">
    <property type="entry name" value="DNA helicase RuvA subunit, C-terminal domain"/>
    <property type="match status" value="1"/>
</dbReference>
<reference evidence="4" key="1">
    <citation type="submission" date="2020-12" db="EMBL/GenBank/DDBJ databases">
        <authorList>
            <person name="Iha C."/>
        </authorList>
    </citation>
    <scope>NUCLEOTIDE SEQUENCE</scope>
</reference>
<dbReference type="PANTHER" id="PTHR31245:SF20">
    <property type="entry name" value="F18B13.13 PROTEIN"/>
    <property type="match status" value="1"/>
</dbReference>
<organism evidence="4 5">
    <name type="scientific">Ostreobium quekettii</name>
    <dbReference type="NCBI Taxonomy" id="121088"/>
    <lineage>
        <taxon>Eukaryota</taxon>
        <taxon>Viridiplantae</taxon>
        <taxon>Chlorophyta</taxon>
        <taxon>core chlorophytes</taxon>
        <taxon>Ulvophyceae</taxon>
        <taxon>TCBD clade</taxon>
        <taxon>Bryopsidales</taxon>
        <taxon>Ostreobineae</taxon>
        <taxon>Ostreobiaceae</taxon>
        <taxon>Ostreobium</taxon>
    </lineage>
</organism>
<keyword evidence="1" id="KW-0175">Coiled coil</keyword>
<dbReference type="CDD" id="cd14279">
    <property type="entry name" value="CUE"/>
    <property type="match status" value="1"/>
</dbReference>
<feature type="coiled-coil region" evidence="1">
    <location>
        <begin position="178"/>
        <end position="243"/>
    </location>
</feature>
<dbReference type="Proteomes" id="UP000708148">
    <property type="component" value="Unassembled WGS sequence"/>
</dbReference>
<protein>
    <recommendedName>
        <fullName evidence="3">CUE domain-containing protein</fullName>
    </recommendedName>
</protein>
<dbReference type="GO" id="GO:0043130">
    <property type="term" value="F:ubiquitin binding"/>
    <property type="evidence" value="ECO:0007669"/>
    <property type="project" value="InterPro"/>
</dbReference>
<evidence type="ECO:0000256" key="2">
    <source>
        <dbReference type="SAM" id="MobiDB-lite"/>
    </source>
</evidence>
<feature type="compositionally biased region" description="Polar residues" evidence="2">
    <location>
        <begin position="117"/>
        <end position="134"/>
    </location>
</feature>